<organism evidence="2">
    <name type="scientific">viral metagenome</name>
    <dbReference type="NCBI Taxonomy" id="1070528"/>
    <lineage>
        <taxon>unclassified sequences</taxon>
        <taxon>metagenomes</taxon>
        <taxon>organismal metagenomes</taxon>
    </lineage>
</organism>
<dbReference type="Gene3D" id="1.10.510.10">
    <property type="entry name" value="Transferase(Phosphotransferase) domain 1"/>
    <property type="match status" value="1"/>
</dbReference>
<dbReference type="InterPro" id="IPR011009">
    <property type="entry name" value="Kinase-like_dom_sf"/>
</dbReference>
<dbReference type="PROSITE" id="PS50011">
    <property type="entry name" value="PROTEIN_KINASE_DOM"/>
    <property type="match status" value="1"/>
</dbReference>
<dbReference type="EMBL" id="MN740184">
    <property type="protein sequence ID" value="QHT92425.1"/>
    <property type="molecule type" value="Genomic_DNA"/>
</dbReference>
<protein>
    <recommendedName>
        <fullName evidence="1">Protein kinase domain-containing protein</fullName>
    </recommendedName>
</protein>
<sequence length="383" mass="42792">MCRGDRRCEAWISLDSVGIRAEGCLKNPSWVHRVSIPCYQSIFNQHAYIDLPTMKLSCLKNMSHGTFGFIDLASYETESSVAEVYVKRPIVVGKSLIHEACIQKLVGESLARIGFPTGAPPLVKIFSLRDQSVCFAMEPIANATTLDRYLDSAPTTSFSKVLIDCMFQLCAMIWHLNNVVGMNHRDVKPSNFLIVEHDKPVNKILTVEDEILEISSSVALTLIDFGFSCLGSTATLKPALSLSAVYSKTDPCPKDGRDLFLFVGLVYIDYYDKLPITLRSLFESWIDIPIKGPIGNLCRFMRKDRENSKKWLYFIAGNEEITEFHTTPIRIIKDLQRIPEKTPSTPRRNVSITSSIQIDGSIRALSSSAPSSSTLSKGIIRLN</sequence>
<reference evidence="2" key="1">
    <citation type="journal article" date="2020" name="Nature">
        <title>Giant virus diversity and host interactions through global metagenomics.</title>
        <authorList>
            <person name="Schulz F."/>
            <person name="Roux S."/>
            <person name="Paez-Espino D."/>
            <person name="Jungbluth S."/>
            <person name="Walsh D.A."/>
            <person name="Denef V.J."/>
            <person name="McMahon K.D."/>
            <person name="Konstantinidis K.T."/>
            <person name="Eloe-Fadrosh E.A."/>
            <person name="Kyrpides N.C."/>
            <person name="Woyke T."/>
        </authorList>
    </citation>
    <scope>NUCLEOTIDE SEQUENCE</scope>
    <source>
        <strain evidence="2">GVMAG-M-3300023184-88</strain>
    </source>
</reference>
<dbReference type="GO" id="GO:0004672">
    <property type="term" value="F:protein kinase activity"/>
    <property type="evidence" value="ECO:0007669"/>
    <property type="project" value="InterPro"/>
</dbReference>
<evidence type="ECO:0000259" key="1">
    <source>
        <dbReference type="PROSITE" id="PS50011"/>
    </source>
</evidence>
<dbReference type="SUPFAM" id="SSF56112">
    <property type="entry name" value="Protein kinase-like (PK-like)"/>
    <property type="match status" value="1"/>
</dbReference>
<accession>A0A6C0IIU3</accession>
<feature type="domain" description="Protein kinase" evidence="1">
    <location>
        <begin position="56"/>
        <end position="383"/>
    </location>
</feature>
<dbReference type="PROSITE" id="PS00108">
    <property type="entry name" value="PROTEIN_KINASE_ST"/>
    <property type="match status" value="1"/>
</dbReference>
<evidence type="ECO:0000313" key="2">
    <source>
        <dbReference type="EMBL" id="QHT92425.1"/>
    </source>
</evidence>
<name>A0A6C0IIU3_9ZZZZ</name>
<dbReference type="InterPro" id="IPR008271">
    <property type="entry name" value="Ser/Thr_kinase_AS"/>
</dbReference>
<dbReference type="GO" id="GO:0005524">
    <property type="term" value="F:ATP binding"/>
    <property type="evidence" value="ECO:0007669"/>
    <property type="project" value="InterPro"/>
</dbReference>
<dbReference type="InterPro" id="IPR000719">
    <property type="entry name" value="Prot_kinase_dom"/>
</dbReference>
<dbReference type="AlphaFoldDB" id="A0A6C0IIU3"/>
<proteinExistence type="predicted"/>